<keyword evidence="2 4" id="KW-0238">DNA-binding</keyword>
<accession>A0ABS0NPA2</accession>
<proteinExistence type="predicted"/>
<protein>
    <submittedName>
        <fullName evidence="7">TetR family transcriptional regulator</fullName>
    </submittedName>
</protein>
<dbReference type="PRINTS" id="PR00455">
    <property type="entry name" value="HTHTETR"/>
</dbReference>
<gene>
    <name evidence="7" type="ORF">IHE55_20625</name>
</gene>
<dbReference type="PANTHER" id="PTHR30055">
    <property type="entry name" value="HTH-TYPE TRANSCRIPTIONAL REGULATOR RUTR"/>
    <property type="match status" value="1"/>
</dbReference>
<dbReference type="SUPFAM" id="SSF46689">
    <property type="entry name" value="Homeodomain-like"/>
    <property type="match status" value="1"/>
</dbReference>
<evidence type="ECO:0000256" key="5">
    <source>
        <dbReference type="SAM" id="MobiDB-lite"/>
    </source>
</evidence>
<evidence type="ECO:0000256" key="1">
    <source>
        <dbReference type="ARBA" id="ARBA00023015"/>
    </source>
</evidence>
<sequence length="218" mass="23928">MDDGTARTEGLRERKKRQTRQRISDVATGLFMERGFDAVTIAEIAEAAEVSVNTVYNYFPAKEDLFFDRQEEMVQGLSRAIRARRPGESAARAVLDALRRQLEERSAEALRPGFQRFMKVIQDSPALTARILTMQELTCRAVTATLREETGAGPDDPLPPAIASQLAWVSSAVLNSTLRQAAAGAGPDEVARHGLATLDVIESLLGERTLNYAVKNTP</sequence>
<organism evidence="7 8">
    <name type="scientific">Streptomyces pactum</name>
    <dbReference type="NCBI Taxonomy" id="68249"/>
    <lineage>
        <taxon>Bacteria</taxon>
        <taxon>Bacillati</taxon>
        <taxon>Actinomycetota</taxon>
        <taxon>Actinomycetes</taxon>
        <taxon>Kitasatosporales</taxon>
        <taxon>Streptomycetaceae</taxon>
        <taxon>Streptomyces</taxon>
    </lineage>
</organism>
<keyword evidence="1" id="KW-0805">Transcription regulation</keyword>
<evidence type="ECO:0000256" key="2">
    <source>
        <dbReference type="ARBA" id="ARBA00023125"/>
    </source>
</evidence>
<evidence type="ECO:0000259" key="6">
    <source>
        <dbReference type="PROSITE" id="PS50977"/>
    </source>
</evidence>
<feature type="DNA-binding region" description="H-T-H motif" evidence="4">
    <location>
        <begin position="40"/>
        <end position="59"/>
    </location>
</feature>
<dbReference type="PANTHER" id="PTHR30055:SF234">
    <property type="entry name" value="HTH-TYPE TRANSCRIPTIONAL REGULATOR BETI"/>
    <property type="match status" value="1"/>
</dbReference>
<evidence type="ECO:0000313" key="7">
    <source>
        <dbReference type="EMBL" id="MBH5337033.1"/>
    </source>
</evidence>
<feature type="region of interest" description="Disordered" evidence="5">
    <location>
        <begin position="1"/>
        <end position="20"/>
    </location>
</feature>
<dbReference type="Gene3D" id="1.10.10.60">
    <property type="entry name" value="Homeodomain-like"/>
    <property type="match status" value="1"/>
</dbReference>
<reference evidence="7 8" key="1">
    <citation type="submission" date="2020-09" db="EMBL/GenBank/DDBJ databases">
        <title>Biosynthesis of the nuclear factor of activated T cells inhibitor NFAT-133 and its congeners in Streptomyces pactum.</title>
        <authorList>
            <person name="Zhou W."/>
            <person name="Posri P."/>
            <person name="Abugrain M.E."/>
            <person name="Weisberg A.J."/>
            <person name="Chang J.H."/>
            <person name="Mahmud T."/>
        </authorList>
    </citation>
    <scope>NUCLEOTIDE SEQUENCE [LARGE SCALE GENOMIC DNA]</scope>
    <source>
        <strain evidence="7 8">ATCC 27456</strain>
    </source>
</reference>
<dbReference type="InterPro" id="IPR009057">
    <property type="entry name" value="Homeodomain-like_sf"/>
</dbReference>
<dbReference type="Pfam" id="PF00440">
    <property type="entry name" value="TetR_N"/>
    <property type="match status" value="1"/>
</dbReference>
<evidence type="ECO:0000256" key="3">
    <source>
        <dbReference type="ARBA" id="ARBA00023163"/>
    </source>
</evidence>
<keyword evidence="8" id="KW-1185">Reference proteome</keyword>
<evidence type="ECO:0000256" key="4">
    <source>
        <dbReference type="PROSITE-ProRule" id="PRU00335"/>
    </source>
</evidence>
<dbReference type="InterPro" id="IPR001647">
    <property type="entry name" value="HTH_TetR"/>
</dbReference>
<feature type="domain" description="HTH tetR-type" evidence="6">
    <location>
        <begin position="17"/>
        <end position="77"/>
    </location>
</feature>
<dbReference type="PROSITE" id="PS50977">
    <property type="entry name" value="HTH_TETR_2"/>
    <property type="match status" value="1"/>
</dbReference>
<evidence type="ECO:0000313" key="8">
    <source>
        <dbReference type="Proteomes" id="UP000807371"/>
    </source>
</evidence>
<dbReference type="Gene3D" id="1.10.357.10">
    <property type="entry name" value="Tetracycline Repressor, domain 2"/>
    <property type="match status" value="1"/>
</dbReference>
<dbReference type="RefSeq" id="WP_197990370.1">
    <property type="nucleotide sequence ID" value="NZ_JACYXC010000001.1"/>
</dbReference>
<keyword evidence="3" id="KW-0804">Transcription</keyword>
<feature type="compositionally biased region" description="Basic and acidic residues" evidence="5">
    <location>
        <begin position="1"/>
        <end position="12"/>
    </location>
</feature>
<comment type="caution">
    <text evidence="7">The sequence shown here is derived from an EMBL/GenBank/DDBJ whole genome shotgun (WGS) entry which is preliminary data.</text>
</comment>
<dbReference type="InterPro" id="IPR050109">
    <property type="entry name" value="HTH-type_TetR-like_transc_reg"/>
</dbReference>
<dbReference type="Proteomes" id="UP000807371">
    <property type="component" value="Unassembled WGS sequence"/>
</dbReference>
<name>A0ABS0NPA2_9ACTN</name>
<dbReference type="EMBL" id="JACYXC010000001">
    <property type="protein sequence ID" value="MBH5337033.1"/>
    <property type="molecule type" value="Genomic_DNA"/>
</dbReference>